<feature type="chain" id="PRO_5021237160" evidence="1">
    <location>
        <begin position="26"/>
        <end position="396"/>
    </location>
</feature>
<evidence type="ECO:0000256" key="1">
    <source>
        <dbReference type="SAM" id="SignalP"/>
    </source>
</evidence>
<accession>A0A4Y3PAR1</accession>
<protein>
    <submittedName>
        <fullName evidence="2">Uncharacterized protein</fullName>
    </submittedName>
</protein>
<dbReference type="Proteomes" id="UP000316882">
    <property type="component" value="Unassembled WGS sequence"/>
</dbReference>
<comment type="caution">
    <text evidence="2">The sequence shown here is derived from an EMBL/GenBank/DDBJ whole genome shotgun (WGS) entry which is preliminary data.</text>
</comment>
<dbReference type="AlphaFoldDB" id="A0A4Y3PAR1"/>
<evidence type="ECO:0000313" key="3">
    <source>
        <dbReference type="Proteomes" id="UP000316882"/>
    </source>
</evidence>
<organism evidence="2 3">
    <name type="scientific">Brevibacillus parabrevis</name>
    <dbReference type="NCBI Taxonomy" id="54914"/>
    <lineage>
        <taxon>Bacteria</taxon>
        <taxon>Bacillati</taxon>
        <taxon>Bacillota</taxon>
        <taxon>Bacilli</taxon>
        <taxon>Bacillales</taxon>
        <taxon>Paenibacillaceae</taxon>
        <taxon>Brevibacillus</taxon>
    </lineage>
</organism>
<sequence length="396" mass="44965">MKKISSLVIAFALVSSLVVTPSGMAAEKNFNIRTVGHLESITSETEYNEATGEEITTEKHGVDVKGMFNVNEKLFSAKIKNLEQGISYNLIGELDKVLSEDQAYYFIGKDSNNDLIQFEAIVEKVSDNDYKSTINIYEYLENNEEPINANTFIFDGNSSEIKKYRIETERKPIVLSLSNNALKSFSEEDSYYSDLQGGSGEGYRYLIQGPETTHIDAGNNYAFRWGTKIKDIETKLKKEGIDYTGYHDIVDFRTRVYTNAPLVFNTVEPISNSTTEFQIPMYLGQYVGTQFITVRAHDVTITGSGTDNLLYKLTWNSAYSPSGYLDERKFDVNPKSAPGFVVKYFMDTPSSISTGSKKVNFNGYFKYRSKYNSYSLLLNYYTEITHSDYYTIKIIK</sequence>
<keyword evidence="1" id="KW-0732">Signal</keyword>
<evidence type="ECO:0000313" key="2">
    <source>
        <dbReference type="EMBL" id="GEB30547.1"/>
    </source>
</evidence>
<dbReference type="RefSeq" id="WP_217364955.1">
    <property type="nucleotide sequence ID" value="NZ_BJMH01000001.1"/>
</dbReference>
<keyword evidence="3" id="KW-1185">Reference proteome</keyword>
<reference evidence="2 3" key="1">
    <citation type="submission" date="2019-06" db="EMBL/GenBank/DDBJ databases">
        <title>Whole genome shotgun sequence of Brevibacillus parabrevis NBRC 12334.</title>
        <authorList>
            <person name="Hosoyama A."/>
            <person name="Uohara A."/>
            <person name="Ohji S."/>
            <person name="Ichikawa N."/>
        </authorList>
    </citation>
    <scope>NUCLEOTIDE SEQUENCE [LARGE SCALE GENOMIC DNA]</scope>
    <source>
        <strain evidence="2 3">NBRC 12334</strain>
    </source>
</reference>
<gene>
    <name evidence="2" type="ORF">BPA01_01270</name>
</gene>
<name>A0A4Y3PAR1_BREPA</name>
<proteinExistence type="predicted"/>
<dbReference type="EMBL" id="BJMH01000001">
    <property type="protein sequence ID" value="GEB30547.1"/>
    <property type="molecule type" value="Genomic_DNA"/>
</dbReference>
<feature type="signal peptide" evidence="1">
    <location>
        <begin position="1"/>
        <end position="25"/>
    </location>
</feature>